<accession>A0AAU7BPV1</accession>
<proteinExistence type="predicted"/>
<dbReference type="Pfam" id="PF13100">
    <property type="entry name" value="OstA_2"/>
    <property type="match status" value="1"/>
</dbReference>
<protein>
    <submittedName>
        <fullName evidence="3">OstA-like protein</fullName>
    </submittedName>
</protein>
<evidence type="ECO:0000256" key="1">
    <source>
        <dbReference type="SAM" id="MobiDB-lite"/>
    </source>
</evidence>
<feature type="compositionally biased region" description="Basic and acidic residues" evidence="1">
    <location>
        <begin position="555"/>
        <end position="569"/>
    </location>
</feature>
<dbReference type="AlphaFoldDB" id="A0AAU7BPV1"/>
<feature type="region of interest" description="Disordered" evidence="1">
    <location>
        <begin position="555"/>
        <end position="588"/>
    </location>
</feature>
<organism evidence="3">
    <name type="scientific">Pontimicrobium sp. SW4</name>
    <dbReference type="NCBI Taxonomy" id="3153519"/>
    <lineage>
        <taxon>Bacteria</taxon>
        <taxon>Pseudomonadati</taxon>
        <taxon>Bacteroidota</taxon>
        <taxon>Flavobacteriia</taxon>
        <taxon>Flavobacteriales</taxon>
        <taxon>Flavobacteriaceae</taxon>
        <taxon>Pontimicrobium</taxon>
    </lineage>
</organism>
<evidence type="ECO:0000259" key="2">
    <source>
        <dbReference type="Pfam" id="PF13100"/>
    </source>
</evidence>
<evidence type="ECO:0000313" key="3">
    <source>
        <dbReference type="EMBL" id="XBG60126.1"/>
    </source>
</evidence>
<dbReference type="Gene3D" id="2.60.450.10">
    <property type="entry name" value="Lipopolysaccharide (LPS) transport protein A like domain"/>
    <property type="match status" value="1"/>
</dbReference>
<dbReference type="InterPro" id="IPR005653">
    <property type="entry name" value="OstA-like_N"/>
</dbReference>
<feature type="compositionally biased region" description="Basic residues" evidence="1">
    <location>
        <begin position="570"/>
        <end position="588"/>
    </location>
</feature>
<name>A0AAU7BPV1_9FLAO</name>
<dbReference type="EMBL" id="CP157199">
    <property type="protein sequence ID" value="XBG60126.1"/>
    <property type="molecule type" value="Genomic_DNA"/>
</dbReference>
<dbReference type="RefSeq" id="WP_347922313.1">
    <property type="nucleotide sequence ID" value="NZ_CP157199.1"/>
</dbReference>
<feature type="domain" description="Organic solvent tolerance-like N-terminal" evidence="2">
    <location>
        <begin position="26"/>
        <end position="188"/>
    </location>
</feature>
<reference evidence="3" key="1">
    <citation type="submission" date="2024-05" db="EMBL/GenBank/DDBJ databases">
        <title>Pontimicrobium maritimus sp. nov., isolated form sea water.</title>
        <authorList>
            <person name="Muhammad N."/>
            <person name="Vuong T.Q."/>
            <person name="Han H.L."/>
            <person name="Kim S.-G."/>
        </authorList>
    </citation>
    <scope>NUCLEOTIDE SEQUENCE</scope>
    <source>
        <strain evidence="3">SW4</strain>
    </source>
</reference>
<sequence>MKFYKFTYLLVIVTFFISTCLFAQQKRKIDVKYAGDLEINEEKYPGAKILTRDDSQQIHIIHDGIDMWCDQAIHYENENFVEAYGNVIVKQGDSINMNSNYVEYSGITKLAYASGDVVLTDPTSTIKTDTLYMDRVKQQAYYRSGGTVVKDSSGTITSQIGRYYMSNKKYQFVQNVKLVNPEYVIDSDQLDYYSETGRAYLFGPTTITGETSTIYCERGFYDTKNDTGYFLKKSRIDYDDRVIEGDSLYFDRNRKFASATNNIKITDTINKAIIKGHYAEVFREKDSVFITKRALAISVQENDSIYIHSDTLMVTGKPENRITRAYYNAKIYKSDISGKADSIHVNHKTGLTKLINLGRFSSNDNFAKKRTPVLWNIGNQMTGDTIHLISNPETKKLDSLKVFDNAFIISNDTIGDGYHQMSGKQLFGFFKDNKLSTIDIIKNAESIYYMRNDKNELVGTDKSKSGIIKIWITDNAIDEVRKIKDVDGNVFPEGDFPEKESLLRGFVWRDDERPKSVDDLFKDDPPLELPIIKGLEDYVPQDEFFDEALMKRVEASDKNRNNKKEESKASRKIPKTGNKPSKKITKQQ</sequence>
<gene>
    <name evidence="3" type="ORF">ABGB03_09690</name>
</gene>